<evidence type="ECO:0000256" key="2">
    <source>
        <dbReference type="SAM" id="SignalP"/>
    </source>
</evidence>
<gene>
    <name evidence="4" type="ORF">SAMN05192582_1001192</name>
</gene>
<evidence type="ECO:0000313" key="4">
    <source>
        <dbReference type="EMBL" id="SDH11346.1"/>
    </source>
</evidence>
<keyword evidence="1" id="KW-0998">Cell outer membrane</keyword>
<evidence type="ECO:0000259" key="3">
    <source>
        <dbReference type="Pfam" id="PF07715"/>
    </source>
</evidence>
<dbReference type="InterPro" id="IPR012910">
    <property type="entry name" value="Plug_dom"/>
</dbReference>
<dbReference type="Gene3D" id="2.170.130.10">
    <property type="entry name" value="TonB-dependent receptor, plug domain"/>
    <property type="match status" value="1"/>
</dbReference>
<evidence type="ECO:0000313" key="5">
    <source>
        <dbReference type="Proteomes" id="UP000181870"/>
    </source>
</evidence>
<reference evidence="4 5" key="1">
    <citation type="submission" date="2016-10" db="EMBL/GenBank/DDBJ databases">
        <authorList>
            <person name="de Groot N.N."/>
        </authorList>
    </citation>
    <scope>NUCLEOTIDE SEQUENCE [LARGE SCALE GENOMIC DNA]</scope>
    <source>
        <strain evidence="4 5">NLAE-zl-C57</strain>
    </source>
</reference>
<dbReference type="SUPFAM" id="SSF56935">
    <property type="entry name" value="Porins"/>
    <property type="match status" value="1"/>
</dbReference>
<sequence length="1042" mass="117527">MMKNCIKFHLLSKQTVFFKLLCFVVFCNCSFYASDVFAQKKKQIVVRGKVVDPKGEALQDVLVDVKETLGFVLTDKEGRFTIAVPDEESSLIFTLDEYEKATVQVGKKRDLSLTLFKAVEKYEDRTINLMYGTQKESRLVTAVETVRGEQIENVPVMFQNAAIAGLMMGVQSIQTTGLPGADNASLYVRGQRSWRSSSPVAYVDGHLRSFSLLDPHEIESISVYKDAGSLSILGLRGANGAFMATTRRGKEGKPVIRFNAQLSLSKPTQRPEYLDAYHYAKLYNEAFLNDNPGEEPVYKQGDLDLYLSGESPYTHPNVNWIDEILKKQTIAQRYNLSIQGGSSKAKYFVNFSYQNNDGLYKTAGLNSYNTNANFQMYSIRSNVDVSLTKDLLLSVDLFGRQQLRNNPGSSMSAEGLFKTLYSLPANIFPLNYGPDKVAGTNAYRKNPYGILNHSGYSKYIHSTMEASMKANQKLDFITKGLSIYASLAFDARFDNTIDRSKSYMVYEYTGKNTTTGEDLFTTWGEPGKQVNKNSFGDSKVRIFDVEAGVDYTRVFGEKHDVAAVLTFNRNQQTTDTQQMANYHQGLFGRASYAFDSRYLAEFSFGYQGTEQLPPEKRYGFFPAVSLGWVLSNEPFIKNTIGNSLLSFVKFYGSYGLTGTDDGLPYFYYLPTLKKTGSDRYHFGMSGSNVGGWGEGSVFNPNVTWEESLKLNLGTDIRLWKERISLGFNYFKEKTSQILTTRYTVSTLSGYGFGGPLENIGKSENKGYEARIAFADKQGDFYWTIGGNVSFIDNTIIFNDEQPYPYDYQKRVGNSINDLYGYVSDGLYIDEQDRLNSPKTDSGAAYAGDIKYRDLNGDGVITEQDQRKIGDSNLAEWSYGFFVGAAYKGLDVKALFTGVADRDYTYADLNIMAFKNEAGNGNEWGGGSVQKYHWDNRYNPQDPSTWHTARYPRLSLLGGTHNRLDSDFWQDNGDFLRLKTLEIGYTLPQRWTRKIKISKARVFYTGYNLFTWHNMRIVDPESQPGVCNYPVQKVSSFGLSLQF</sequence>
<evidence type="ECO:0000256" key="1">
    <source>
        <dbReference type="PROSITE-ProRule" id="PRU01360"/>
    </source>
</evidence>
<dbReference type="EMBL" id="FNDO01000001">
    <property type="protein sequence ID" value="SDH11346.1"/>
    <property type="molecule type" value="Genomic_DNA"/>
</dbReference>
<dbReference type="NCBIfam" id="TIGR04056">
    <property type="entry name" value="OMP_RagA_SusC"/>
    <property type="match status" value="1"/>
</dbReference>
<dbReference type="InterPro" id="IPR008969">
    <property type="entry name" value="CarboxyPept-like_regulatory"/>
</dbReference>
<name>A0A1G7ZS34_BACOV</name>
<dbReference type="Proteomes" id="UP000181870">
    <property type="component" value="Unassembled WGS sequence"/>
</dbReference>
<dbReference type="PROSITE" id="PS52016">
    <property type="entry name" value="TONB_DEPENDENT_REC_3"/>
    <property type="match status" value="1"/>
</dbReference>
<feature type="domain" description="TonB-dependent receptor plug" evidence="3">
    <location>
        <begin position="140"/>
        <end position="240"/>
    </location>
</feature>
<dbReference type="GO" id="GO:0009279">
    <property type="term" value="C:cell outer membrane"/>
    <property type="evidence" value="ECO:0007669"/>
    <property type="project" value="UniProtKB-SubCell"/>
</dbReference>
<comment type="subcellular location">
    <subcellularLocation>
        <location evidence="1">Cell outer membrane</location>
        <topology evidence="1">Multi-pass membrane protein</topology>
    </subcellularLocation>
</comment>
<organism evidence="4 5">
    <name type="scientific">Bacteroides ovatus</name>
    <dbReference type="NCBI Taxonomy" id="28116"/>
    <lineage>
        <taxon>Bacteria</taxon>
        <taxon>Pseudomonadati</taxon>
        <taxon>Bacteroidota</taxon>
        <taxon>Bacteroidia</taxon>
        <taxon>Bacteroidales</taxon>
        <taxon>Bacteroidaceae</taxon>
        <taxon>Bacteroides</taxon>
    </lineage>
</organism>
<proteinExistence type="inferred from homology"/>
<keyword evidence="1" id="KW-0472">Membrane</keyword>
<dbReference type="AlphaFoldDB" id="A0A1G7ZS34"/>
<feature type="signal peptide" evidence="2">
    <location>
        <begin position="1"/>
        <end position="33"/>
    </location>
</feature>
<dbReference type="Gene3D" id="2.60.40.1120">
    <property type="entry name" value="Carboxypeptidase-like, regulatory domain"/>
    <property type="match status" value="1"/>
</dbReference>
<feature type="chain" id="PRO_5010219737" evidence="2">
    <location>
        <begin position="34"/>
        <end position="1042"/>
    </location>
</feature>
<protein>
    <submittedName>
        <fullName evidence="4">TonB-linked outer membrane protein, SusC/RagA family</fullName>
    </submittedName>
</protein>
<keyword evidence="2" id="KW-0732">Signal</keyword>
<keyword evidence="1" id="KW-0813">Transport</keyword>
<keyword evidence="1" id="KW-0812">Transmembrane</keyword>
<keyword evidence="1" id="KW-1134">Transmembrane beta strand</keyword>
<dbReference type="SUPFAM" id="SSF49464">
    <property type="entry name" value="Carboxypeptidase regulatory domain-like"/>
    <property type="match status" value="1"/>
</dbReference>
<dbReference type="InterPro" id="IPR037066">
    <property type="entry name" value="Plug_dom_sf"/>
</dbReference>
<dbReference type="RefSeq" id="WP_049701358.1">
    <property type="nucleotide sequence ID" value="NZ_FNDO01000001.1"/>
</dbReference>
<dbReference type="InterPro" id="IPR039426">
    <property type="entry name" value="TonB-dep_rcpt-like"/>
</dbReference>
<dbReference type="InterPro" id="IPR023996">
    <property type="entry name" value="TonB-dep_OMP_SusC/RagA"/>
</dbReference>
<dbReference type="Pfam" id="PF07715">
    <property type="entry name" value="Plug"/>
    <property type="match status" value="1"/>
</dbReference>
<accession>A0A1G7ZS34</accession>
<comment type="similarity">
    <text evidence="1">Belongs to the TonB-dependent receptor family.</text>
</comment>